<dbReference type="Proteomes" id="UP000029585">
    <property type="component" value="Unassembled WGS sequence"/>
</dbReference>
<name>A0A096B7G7_FLAPL</name>
<sequence length="118" mass="13310">MDEELFLPVLSHFENGNFWTASGGALRYKVVPDTGESPRLTAEVWEGPWRYQDSTVEETKEFPLSEEGLEELRGWLARWRTEMNARPKKTLEETLAARAARRAELEAAAVGKQEGGTA</sequence>
<evidence type="ECO:0000313" key="1">
    <source>
        <dbReference type="EMBL" id="KGF54926.1"/>
    </source>
</evidence>
<gene>
    <name evidence="1" type="ORF">HMPREF9460_02418</name>
</gene>
<comment type="caution">
    <text evidence="1">The sequence shown here is derived from an EMBL/GenBank/DDBJ whole genome shotgun (WGS) entry which is preliminary data.</text>
</comment>
<dbReference type="HOGENOM" id="CLU_2069652_0_0_9"/>
<organism evidence="1 2">
    <name type="scientific">Flavonifractor plautii 1_3_50AFAA</name>
    <dbReference type="NCBI Taxonomy" id="742738"/>
    <lineage>
        <taxon>Bacteria</taxon>
        <taxon>Bacillati</taxon>
        <taxon>Bacillota</taxon>
        <taxon>Clostridia</taxon>
        <taxon>Eubacteriales</taxon>
        <taxon>Oscillospiraceae</taxon>
        <taxon>Flavonifractor</taxon>
    </lineage>
</organism>
<dbReference type="RefSeq" id="WP_009260247.1">
    <property type="nucleotide sequence ID" value="NZ_KN174163.1"/>
</dbReference>
<evidence type="ECO:0000313" key="2">
    <source>
        <dbReference type="Proteomes" id="UP000029585"/>
    </source>
</evidence>
<dbReference type="EMBL" id="ADLO01000074">
    <property type="protein sequence ID" value="KGF54926.1"/>
    <property type="molecule type" value="Genomic_DNA"/>
</dbReference>
<dbReference type="PATRIC" id="fig|742738.3.peg.2484"/>
<dbReference type="AlphaFoldDB" id="A0A096B7G7"/>
<protein>
    <submittedName>
        <fullName evidence="1">Uncharacterized protein</fullName>
    </submittedName>
</protein>
<reference evidence="1 2" key="1">
    <citation type="submission" date="2011-08" db="EMBL/GenBank/DDBJ databases">
        <title>The Genome Sequence of Clostridium orbiscindens 1_3_50AFAA.</title>
        <authorList>
            <consortium name="The Broad Institute Genome Sequencing Platform"/>
            <person name="Earl A."/>
            <person name="Ward D."/>
            <person name="Feldgarden M."/>
            <person name="Gevers D."/>
            <person name="Daigneault M."/>
            <person name="Strauss J."/>
            <person name="Allen-Vercoe E."/>
            <person name="Young S.K."/>
            <person name="Zeng Q."/>
            <person name="Gargeya S."/>
            <person name="Fitzgerald M."/>
            <person name="Haas B."/>
            <person name="Abouelleil A."/>
            <person name="Alvarado L."/>
            <person name="Arachchi H.M."/>
            <person name="Berlin A."/>
            <person name="Brown A."/>
            <person name="Chapman S.B."/>
            <person name="Chen Z."/>
            <person name="Dunbar C."/>
            <person name="Freedman E."/>
            <person name="Gearin G."/>
            <person name="Gellesch M."/>
            <person name="Goldberg J."/>
            <person name="Griggs A."/>
            <person name="Gujja S."/>
            <person name="Heiman D."/>
            <person name="Howarth C."/>
            <person name="Larson L."/>
            <person name="Lui A."/>
            <person name="MacDonald P.J.P."/>
            <person name="Montmayeur A."/>
            <person name="Murphy C."/>
            <person name="Neiman D."/>
            <person name="Pearson M."/>
            <person name="Priest M."/>
            <person name="Roberts A."/>
            <person name="Saif S."/>
            <person name="Shea T."/>
            <person name="Shenoy N."/>
            <person name="Sisk P."/>
            <person name="Stolte C."/>
            <person name="Sykes S."/>
            <person name="Wortman J."/>
            <person name="Nusbaum C."/>
            <person name="Birren B."/>
        </authorList>
    </citation>
    <scope>NUCLEOTIDE SEQUENCE [LARGE SCALE GENOMIC DNA]</scope>
    <source>
        <strain evidence="1 2">1_3_50AFAA</strain>
    </source>
</reference>
<keyword evidence="2" id="KW-1185">Reference proteome</keyword>
<accession>A0A096B7G7</accession>
<proteinExistence type="predicted"/>
<dbReference type="eggNOG" id="ENOG5033D43">
    <property type="taxonomic scope" value="Bacteria"/>
</dbReference>